<dbReference type="SUPFAM" id="SSF50370">
    <property type="entry name" value="Ricin B-like lectins"/>
    <property type="match status" value="1"/>
</dbReference>
<feature type="chain" id="PRO_5046664347" evidence="1">
    <location>
        <begin position="22"/>
        <end position="515"/>
    </location>
</feature>
<keyword evidence="4" id="KW-1185">Reference proteome</keyword>
<dbReference type="InterPro" id="IPR012938">
    <property type="entry name" value="Glc/Sorbosone_DH"/>
</dbReference>
<evidence type="ECO:0000313" key="3">
    <source>
        <dbReference type="EMBL" id="MDA0139384.1"/>
    </source>
</evidence>
<organism evidence="3 4">
    <name type="scientific">Solirubrobacter deserti</name>
    <dbReference type="NCBI Taxonomy" id="2282478"/>
    <lineage>
        <taxon>Bacteria</taxon>
        <taxon>Bacillati</taxon>
        <taxon>Actinomycetota</taxon>
        <taxon>Thermoleophilia</taxon>
        <taxon>Solirubrobacterales</taxon>
        <taxon>Solirubrobacteraceae</taxon>
        <taxon>Solirubrobacter</taxon>
    </lineage>
</organism>
<dbReference type="InterPro" id="IPR011041">
    <property type="entry name" value="Quinoprot_gluc/sorb_DH_b-prop"/>
</dbReference>
<dbReference type="CDD" id="cd00161">
    <property type="entry name" value="beta-trefoil_Ricin-like"/>
    <property type="match status" value="1"/>
</dbReference>
<dbReference type="Gene3D" id="2.120.10.30">
    <property type="entry name" value="TolB, C-terminal domain"/>
    <property type="match status" value="1"/>
</dbReference>
<dbReference type="InterPro" id="IPR035992">
    <property type="entry name" value="Ricin_B-like_lectins"/>
</dbReference>
<dbReference type="RefSeq" id="WP_202958064.1">
    <property type="nucleotide sequence ID" value="NZ_JAPCID010000025.1"/>
</dbReference>
<accession>A0ABT4RLE9</accession>
<dbReference type="PROSITE" id="PS50231">
    <property type="entry name" value="RICIN_B_LECTIN"/>
    <property type="match status" value="1"/>
</dbReference>
<reference evidence="3" key="1">
    <citation type="submission" date="2022-10" db="EMBL/GenBank/DDBJ databases">
        <title>The WGS of Solirubrobacter sp. CPCC 204708.</title>
        <authorList>
            <person name="Jiang Z."/>
        </authorList>
    </citation>
    <scope>NUCLEOTIDE SEQUENCE</scope>
    <source>
        <strain evidence="3">CPCC 204708</strain>
    </source>
</reference>
<dbReference type="InterPro" id="IPR011042">
    <property type="entry name" value="6-blade_b-propeller_TolB-like"/>
</dbReference>
<dbReference type="Proteomes" id="UP001147700">
    <property type="component" value="Unassembled WGS sequence"/>
</dbReference>
<evidence type="ECO:0000313" key="4">
    <source>
        <dbReference type="Proteomes" id="UP001147700"/>
    </source>
</evidence>
<feature type="signal peptide" evidence="1">
    <location>
        <begin position="1"/>
        <end position="21"/>
    </location>
</feature>
<evidence type="ECO:0000256" key="1">
    <source>
        <dbReference type="SAM" id="SignalP"/>
    </source>
</evidence>
<dbReference type="SMART" id="SM00458">
    <property type="entry name" value="RICIN"/>
    <property type="match status" value="1"/>
</dbReference>
<evidence type="ECO:0000259" key="2">
    <source>
        <dbReference type="SMART" id="SM00458"/>
    </source>
</evidence>
<dbReference type="InterPro" id="IPR000772">
    <property type="entry name" value="Ricin_B_lectin"/>
</dbReference>
<name>A0ABT4RLE9_9ACTN</name>
<keyword evidence="1" id="KW-0732">Signal</keyword>
<dbReference type="Gene3D" id="2.80.10.50">
    <property type="match status" value="1"/>
</dbReference>
<dbReference type="Pfam" id="PF07995">
    <property type="entry name" value="GSDH"/>
    <property type="match status" value="1"/>
</dbReference>
<proteinExistence type="predicted"/>
<dbReference type="EMBL" id="JAPCID010000025">
    <property type="protein sequence ID" value="MDA0139384.1"/>
    <property type="molecule type" value="Genomic_DNA"/>
</dbReference>
<dbReference type="SUPFAM" id="SSF50952">
    <property type="entry name" value="Soluble quinoprotein glucose dehydrogenase"/>
    <property type="match status" value="1"/>
</dbReference>
<protein>
    <submittedName>
        <fullName evidence="3">PQQ-dependent sugar dehydrogenase</fullName>
    </submittedName>
</protein>
<comment type="caution">
    <text evidence="3">The sequence shown here is derived from an EMBL/GenBank/DDBJ whole genome shotgun (WGS) entry which is preliminary data.</text>
</comment>
<sequence length="515" mass="54200">MRRLTGLVLLALLAFAAPAAAAPSLVTLGTFAQPTYATGARDDPRRVYVTERAGVVRVLVDGAVRTTPFLDLTSITLSTASERGLLSIAFARDYATSGRFYVYLTATAAAGTSGQGGDVQVREYRRSATDPDAADPASGRVLLSIPHAQASNHNGGQVEVGPDGKLWIATGDGGGGNNQYGHAQNPNSLLGKLIRFEPGGSPEILGRGLRNPWRFSFAPSGEIVIADVGQSRVEEVNVGVAGNYGWPCFEGSLPHLSDSGCNGASTKMPALEKTRGQGYCAITGGYVVRDPGLPTLRGRYLYGDFCASGLRSVDLSNPATDAPVGLSVSSLSSFGEDACGRILAVSLAGPVYRIVDGTATPCEAEPPLPTGWQTLTFVHSGQAMNVNGASSTPGAKIIQWPYAPEHVNSQWQFVHRGTQGFEIVNRLSGQCLDIWSESPGGLLQWPCDGGLGQRWEFHSVAADGSYSIIENVSSGLVINQSGATTAWGGDVIQWPQTPGALNERLVITPVQREDV</sequence>
<feature type="domain" description="Ricin B lectin" evidence="2">
    <location>
        <begin position="371"/>
        <end position="508"/>
    </location>
</feature>
<dbReference type="PANTHER" id="PTHR19328">
    <property type="entry name" value="HEDGEHOG-INTERACTING PROTEIN"/>
    <property type="match status" value="1"/>
</dbReference>
<dbReference type="Pfam" id="PF14200">
    <property type="entry name" value="RicinB_lectin_2"/>
    <property type="match status" value="1"/>
</dbReference>
<dbReference type="PANTHER" id="PTHR19328:SF75">
    <property type="entry name" value="ALDOSE SUGAR DEHYDROGENASE YLII"/>
    <property type="match status" value="1"/>
</dbReference>
<gene>
    <name evidence="3" type="ORF">OJ962_17910</name>
</gene>